<keyword evidence="3" id="KW-1185">Reference proteome</keyword>
<feature type="region of interest" description="Disordered" evidence="1">
    <location>
        <begin position="19"/>
        <end position="53"/>
    </location>
</feature>
<name>A0ABN6MTI1_9BACT</name>
<proteinExistence type="predicted"/>
<dbReference type="Proteomes" id="UP001162891">
    <property type="component" value="Chromosome"/>
</dbReference>
<accession>A0ABN6MTI1</accession>
<gene>
    <name evidence="2" type="ORF">AMOR_19510</name>
</gene>
<dbReference type="RefSeq" id="WP_248360633.1">
    <property type="nucleotide sequence ID" value="NZ_AP025591.1"/>
</dbReference>
<evidence type="ECO:0000256" key="1">
    <source>
        <dbReference type="SAM" id="MobiDB-lite"/>
    </source>
</evidence>
<protein>
    <submittedName>
        <fullName evidence="2">Uncharacterized protein</fullName>
    </submittedName>
</protein>
<dbReference type="EMBL" id="AP025591">
    <property type="protein sequence ID" value="BDG02955.1"/>
    <property type="molecule type" value="Genomic_DNA"/>
</dbReference>
<evidence type="ECO:0000313" key="3">
    <source>
        <dbReference type="Proteomes" id="UP001162891"/>
    </source>
</evidence>
<evidence type="ECO:0000313" key="2">
    <source>
        <dbReference type="EMBL" id="BDG02955.1"/>
    </source>
</evidence>
<reference evidence="3" key="1">
    <citation type="journal article" date="2022" name="Int. J. Syst. Evol. Microbiol.">
        <title>Anaeromyxobacter oryzae sp. nov., Anaeromyxobacter diazotrophicus sp. nov. and Anaeromyxobacter paludicola sp. nov., isolated from paddy soils.</title>
        <authorList>
            <person name="Itoh H."/>
            <person name="Xu Z."/>
            <person name="Mise K."/>
            <person name="Masuda Y."/>
            <person name="Ushijima N."/>
            <person name="Hayakawa C."/>
            <person name="Shiratori Y."/>
            <person name="Senoo K."/>
        </authorList>
    </citation>
    <scope>NUCLEOTIDE SEQUENCE [LARGE SCALE GENOMIC DNA]</scope>
    <source>
        <strain evidence="3">Red232</strain>
    </source>
</reference>
<organism evidence="2 3">
    <name type="scientific">Anaeromyxobacter oryzae</name>
    <dbReference type="NCBI Taxonomy" id="2918170"/>
    <lineage>
        <taxon>Bacteria</taxon>
        <taxon>Pseudomonadati</taxon>
        <taxon>Myxococcota</taxon>
        <taxon>Myxococcia</taxon>
        <taxon>Myxococcales</taxon>
        <taxon>Cystobacterineae</taxon>
        <taxon>Anaeromyxobacteraceae</taxon>
        <taxon>Anaeromyxobacter</taxon>
    </lineage>
</organism>
<sequence length="62" mass="7096">MAEIVLDRIQFLLRENRERGDDRPRGRPQKIFVDPGGRIRIGDTVPNDDRPGLSEVHQAVFA</sequence>